<dbReference type="GO" id="GO:0016787">
    <property type="term" value="F:hydrolase activity"/>
    <property type="evidence" value="ECO:0007669"/>
    <property type="project" value="UniProtKB-KW"/>
</dbReference>
<keyword evidence="2" id="KW-0378">Hydrolase</keyword>
<dbReference type="RefSeq" id="WP_279495996.1">
    <property type="nucleotide sequence ID" value="NZ_CP122283.1"/>
</dbReference>
<gene>
    <name evidence="2" type="ORF">QBO96_10550</name>
</gene>
<evidence type="ECO:0000259" key="1">
    <source>
        <dbReference type="PROSITE" id="PS50835"/>
    </source>
</evidence>
<keyword evidence="2" id="KW-0540">Nuclease</keyword>
<name>A0ABY8KS65_9BACI</name>
<evidence type="ECO:0000313" key="3">
    <source>
        <dbReference type="Proteomes" id="UP001244564"/>
    </source>
</evidence>
<dbReference type="Pfam" id="PF09565">
    <property type="entry name" value="RE_NgoFVII"/>
    <property type="match status" value="1"/>
</dbReference>
<dbReference type="InterPro" id="IPR019065">
    <property type="entry name" value="RE_NgoFVII_N"/>
</dbReference>
<dbReference type="Pfam" id="PF20731">
    <property type="entry name" value="RE_NgoFVII_C"/>
    <property type="match status" value="1"/>
</dbReference>
<accession>A0ABY8KS65</accession>
<organism evidence="2 3">
    <name type="scientific">Lysinibacillus capsici</name>
    <dbReference type="NCBI Taxonomy" id="2115968"/>
    <lineage>
        <taxon>Bacteria</taxon>
        <taxon>Bacillati</taxon>
        <taxon>Bacillota</taxon>
        <taxon>Bacilli</taxon>
        <taxon>Bacillales</taxon>
        <taxon>Bacillaceae</taxon>
        <taxon>Lysinibacillus</taxon>
    </lineage>
</organism>
<proteinExistence type="predicted"/>
<protein>
    <submittedName>
        <fullName evidence="2">NgoFVII family restriction endonuclease</fullName>
        <ecNumber evidence="2">3.1.21.-</ecNumber>
    </submittedName>
</protein>
<feature type="domain" description="Ig-like" evidence="1">
    <location>
        <begin position="191"/>
        <end position="276"/>
    </location>
</feature>
<dbReference type="Gene3D" id="3.30.870.10">
    <property type="entry name" value="Endonuclease Chain A"/>
    <property type="match status" value="1"/>
</dbReference>
<reference evidence="2 3" key="1">
    <citation type="submission" date="2023-04" db="EMBL/GenBank/DDBJ databases">
        <title>Genomic of Lysinibacillus capsici TSBLM.</title>
        <authorList>
            <person name="Hu X.S."/>
            <person name="Yu C.H."/>
        </authorList>
    </citation>
    <scope>NUCLEOTIDE SEQUENCE [LARGE SCALE GENOMIC DNA]</scope>
    <source>
        <strain evidence="2 3">TSBLM</strain>
    </source>
</reference>
<dbReference type="InterPro" id="IPR007110">
    <property type="entry name" value="Ig-like_dom"/>
</dbReference>
<dbReference type="Proteomes" id="UP001244564">
    <property type="component" value="Chromosome"/>
</dbReference>
<dbReference type="EC" id="3.1.21.-" evidence="2"/>
<dbReference type="GO" id="GO:0004519">
    <property type="term" value="F:endonuclease activity"/>
    <property type="evidence" value="ECO:0007669"/>
    <property type="project" value="UniProtKB-KW"/>
</dbReference>
<dbReference type="EMBL" id="CP122283">
    <property type="protein sequence ID" value="WGF40651.1"/>
    <property type="molecule type" value="Genomic_DNA"/>
</dbReference>
<evidence type="ECO:0000313" key="2">
    <source>
        <dbReference type="EMBL" id="WGF40651.1"/>
    </source>
</evidence>
<sequence length="447" mass="51242">MLITHNFEQYIVRDIYNSGYRNLKILSSNVSPILVTKMLDEFYDLNLKIYVGMVSQDGISEFTHLAFQHLVKRYVNRLEVYYQITKPGQHSNVYYWESPLNLGLDQKKVFVGSATFTLNGFCHRNEILVEHDGDVEQIFDNLNIIDCTSANISEEIIIHHNKESELIVLYEDEQLDIFSLTKEGELESNYESINIPLTIRGGETPPKSGINWGHNGRNGLRQPTRTGNEAYLPISKQVHRERPHFLPQRREKMLVLTDDGEMFVCKVAQEERKAIETCDNNSILGAYIRQRIGVASGTFIETRDLIRYGRDSVQLTKIHEGLYLLNFATNLTLANCEDHLWDIEDRGTDILQENENMQILIETVFVRVPDLNIDVYGGLICSWNENSKEYLIDSDLIIIKTLGTDDIVYDEGGSSLIVAVSNYCYSVGRESNMNYLESLGCEIIIEN</sequence>
<keyword evidence="3" id="KW-1185">Reference proteome</keyword>
<dbReference type="InterPro" id="IPR048923">
    <property type="entry name" value="RE_NgoFVII_C"/>
</dbReference>
<keyword evidence="2" id="KW-0255">Endonuclease</keyword>
<dbReference type="PROSITE" id="PS50835">
    <property type="entry name" value="IG_LIKE"/>
    <property type="match status" value="1"/>
</dbReference>